<gene>
    <name evidence="3" type="primary">xdhC</name>
    <name evidence="3" type="ORF">IEG06_11325</name>
</gene>
<dbReference type="NCBIfam" id="TIGR02964">
    <property type="entry name" value="xanthine_xdhC"/>
    <property type="match status" value="1"/>
</dbReference>
<reference evidence="3 4" key="1">
    <citation type="submission" date="2020-09" db="EMBL/GenBank/DDBJ databases">
        <title>Bacillus nautilus sp. nov., Chryseoglobus crepusculi sp. nov, and Psychrobacter noctis sp. nov., isolated from deep-sea sponges from the equatorial Atlantic.</title>
        <authorList>
            <person name="Stennett H.L."/>
            <person name="Williams S.E."/>
        </authorList>
    </citation>
    <scope>NUCLEOTIDE SEQUENCE [LARGE SCALE GENOMIC DNA]</scope>
    <source>
        <strain evidence="3 4">28M-24</strain>
    </source>
</reference>
<dbReference type="Pfam" id="PF13478">
    <property type="entry name" value="XdhC_C"/>
    <property type="match status" value="1"/>
</dbReference>
<dbReference type="RefSeq" id="WP_191100263.1">
    <property type="nucleotide sequence ID" value="NZ_JACXXF010000006.1"/>
</dbReference>
<dbReference type="PANTHER" id="PTHR30388:SF6">
    <property type="entry name" value="XANTHINE DEHYDROGENASE SUBUNIT A-RELATED"/>
    <property type="match status" value="1"/>
</dbReference>
<dbReference type="InterPro" id="IPR052698">
    <property type="entry name" value="MoCofactor_Util/Proc"/>
</dbReference>
<feature type="domain" description="XdhC Rossmann" evidence="2">
    <location>
        <begin position="104"/>
        <end position="249"/>
    </location>
</feature>
<evidence type="ECO:0000259" key="2">
    <source>
        <dbReference type="Pfam" id="PF13478"/>
    </source>
</evidence>
<keyword evidence="4" id="KW-1185">Reference proteome</keyword>
<dbReference type="InterPro" id="IPR003777">
    <property type="entry name" value="XdhC_CoxI"/>
</dbReference>
<dbReference type="Pfam" id="PF02625">
    <property type="entry name" value="XdhC_CoxI"/>
    <property type="match status" value="1"/>
</dbReference>
<dbReference type="PANTHER" id="PTHR30388">
    <property type="entry name" value="ALDEHYDE OXIDOREDUCTASE MOLYBDENUM COFACTOR ASSEMBLY PROTEIN"/>
    <property type="match status" value="1"/>
</dbReference>
<comment type="caution">
    <text evidence="3">The sequence shown here is derived from an EMBL/GenBank/DDBJ whole genome shotgun (WGS) entry which is preliminary data.</text>
</comment>
<dbReference type="EMBL" id="JACXXH010000006">
    <property type="protein sequence ID" value="MBD3864043.1"/>
    <property type="molecule type" value="Genomic_DNA"/>
</dbReference>
<organism evidence="3 4">
    <name type="scientific">Olleya marilimosa</name>
    <dbReference type="NCBI Taxonomy" id="272164"/>
    <lineage>
        <taxon>Bacteria</taxon>
        <taxon>Pseudomonadati</taxon>
        <taxon>Bacteroidota</taxon>
        <taxon>Flavobacteriia</taxon>
        <taxon>Flavobacteriales</taxon>
        <taxon>Flavobacteriaceae</taxon>
    </lineage>
</organism>
<sequence length="266" mass="29567">MQNWISLLSDFKAKQQPIAFITVSKCLGSTPCVVGSRMIVTKDKQIYGTIGGGKLEFKAIDEAIIAINDNRIIESSYTLGPEFEQCCGGKVEFIIEPMNQSPELFLFGAGHIGVEICKLLVDTPFKVNLIDSRDDWFSNLKLDASIATHQTTETDFKTFKEAVKWGKNCYVLVLTHNHAIDFDIIVMALQNQTKFLGLIGSKTKKVRFNNMLIKDMNIPEGMTNVVCPIGLDIGGDTPKEIAISVVAQLLQVHYKSYLNSNKNCHS</sequence>
<name>A0ABR8LV37_9FLAO</name>
<protein>
    <submittedName>
        <fullName evidence="3">Xanthine dehydrogenase accessory protein XdhC</fullName>
    </submittedName>
</protein>
<accession>A0ABR8LV37</accession>
<dbReference type="Gene3D" id="3.40.50.720">
    <property type="entry name" value="NAD(P)-binding Rossmann-like Domain"/>
    <property type="match status" value="1"/>
</dbReference>
<feature type="domain" description="XdhC- CoxI" evidence="1">
    <location>
        <begin position="13"/>
        <end position="71"/>
    </location>
</feature>
<proteinExistence type="predicted"/>
<evidence type="ECO:0000313" key="3">
    <source>
        <dbReference type="EMBL" id="MBD3864043.1"/>
    </source>
</evidence>
<evidence type="ECO:0000313" key="4">
    <source>
        <dbReference type="Proteomes" id="UP000627521"/>
    </source>
</evidence>
<evidence type="ECO:0000259" key="1">
    <source>
        <dbReference type="Pfam" id="PF02625"/>
    </source>
</evidence>
<dbReference type="Proteomes" id="UP000627521">
    <property type="component" value="Unassembled WGS sequence"/>
</dbReference>
<dbReference type="InterPro" id="IPR014308">
    <property type="entry name" value="Xanthine_DH_XdhC"/>
</dbReference>
<dbReference type="InterPro" id="IPR027051">
    <property type="entry name" value="XdhC_Rossmann_dom"/>
</dbReference>